<feature type="compositionally biased region" description="Low complexity" evidence="1">
    <location>
        <begin position="156"/>
        <end position="168"/>
    </location>
</feature>
<feature type="compositionally biased region" description="Basic and acidic residues" evidence="1">
    <location>
        <begin position="173"/>
        <end position="214"/>
    </location>
</feature>
<organism evidence="2 3">
    <name type="scientific">Cotesia glomerata</name>
    <name type="common">Lepidopteran parasitic wasp</name>
    <name type="synonym">Apanteles glomeratus</name>
    <dbReference type="NCBI Taxonomy" id="32391"/>
    <lineage>
        <taxon>Eukaryota</taxon>
        <taxon>Metazoa</taxon>
        <taxon>Ecdysozoa</taxon>
        <taxon>Arthropoda</taxon>
        <taxon>Hexapoda</taxon>
        <taxon>Insecta</taxon>
        <taxon>Pterygota</taxon>
        <taxon>Neoptera</taxon>
        <taxon>Endopterygota</taxon>
        <taxon>Hymenoptera</taxon>
        <taxon>Apocrita</taxon>
        <taxon>Ichneumonoidea</taxon>
        <taxon>Braconidae</taxon>
        <taxon>Microgastrinae</taxon>
        <taxon>Cotesia</taxon>
    </lineage>
</organism>
<proteinExistence type="predicted"/>
<keyword evidence="3" id="KW-1185">Reference proteome</keyword>
<feature type="compositionally biased region" description="Polar residues" evidence="1">
    <location>
        <begin position="418"/>
        <end position="435"/>
    </location>
</feature>
<evidence type="ECO:0000256" key="1">
    <source>
        <dbReference type="SAM" id="MobiDB-lite"/>
    </source>
</evidence>
<dbReference type="AlphaFoldDB" id="A0AAV7IRS1"/>
<feature type="region of interest" description="Disordered" evidence="1">
    <location>
        <begin position="406"/>
        <end position="437"/>
    </location>
</feature>
<dbReference type="EMBL" id="JAHXZJ010000747">
    <property type="protein sequence ID" value="KAH0557725.1"/>
    <property type="molecule type" value="Genomic_DNA"/>
</dbReference>
<feature type="region of interest" description="Disordered" evidence="1">
    <location>
        <begin position="124"/>
        <end position="226"/>
    </location>
</feature>
<comment type="caution">
    <text evidence="2">The sequence shown here is derived from an EMBL/GenBank/DDBJ whole genome shotgun (WGS) entry which is preliminary data.</text>
</comment>
<evidence type="ECO:0000313" key="2">
    <source>
        <dbReference type="EMBL" id="KAH0557725.1"/>
    </source>
</evidence>
<sequence length="556" mass="62912">MNKISKSVLEVSEGQLHDRTKKIFSKNVVDDEKAAAKSKKLLNSLKNTNKRKIDLKISSEESIFKKNKTISHCSPPSSPISSLQHIQPPYFPYNNQHVQLNSPDIHYNPSVLQHPGRMPLSPVTPSISPPPIIVSRPMPQDLISTNQKSPPRINVSSSMCRSSSSKINSDAKTVQDEFYPHKQPDSTKNKENYESDKGLNNKSSDKGLIDKSNDSSDMENSDGDDAGVLSRIELGKITPRDINFQEQLLKAMKRKYANQTRMDVLSDKIVSIPDQFTEEGKDNEKFELSPNTGIYLSRARAALIETEAINKKDWKIMIRETLLNIYGSSMSNYSAKGKRGEYPAIDSDVFKGLFEWINNKFENKVSDTEFTKKMNRILENKRKYKKKKISVSTPNAMKTTINTSNKFHSVSSEKKQNESNVKPHTITSQHNQDLSNAKPHTITYQDNQVELSTRNQSINLHNKNPQTLESPIASTTNFSWNQYEVPQISNQSAGDKNWANTPIQYASPISDGQSLPYYNKHYDYLSDTLNTMPIFPVDLSGGSIYDSNEYPHVNRV</sequence>
<feature type="compositionally biased region" description="Acidic residues" evidence="1">
    <location>
        <begin position="216"/>
        <end position="225"/>
    </location>
</feature>
<dbReference type="Proteomes" id="UP000826195">
    <property type="component" value="Unassembled WGS sequence"/>
</dbReference>
<gene>
    <name evidence="2" type="ORF">KQX54_010831</name>
</gene>
<reference evidence="2 3" key="1">
    <citation type="journal article" date="2021" name="J. Hered.">
        <title>A chromosome-level genome assembly of the parasitoid wasp, Cotesia glomerata (Hymenoptera: Braconidae).</title>
        <authorList>
            <person name="Pinto B.J."/>
            <person name="Weis J.J."/>
            <person name="Gamble T."/>
            <person name="Ode P.J."/>
            <person name="Paul R."/>
            <person name="Zaspel J.M."/>
        </authorList>
    </citation>
    <scope>NUCLEOTIDE SEQUENCE [LARGE SCALE GENOMIC DNA]</scope>
    <source>
        <strain evidence="2">CgM1</strain>
    </source>
</reference>
<evidence type="ECO:0008006" key="4">
    <source>
        <dbReference type="Google" id="ProtNLM"/>
    </source>
</evidence>
<evidence type="ECO:0000313" key="3">
    <source>
        <dbReference type="Proteomes" id="UP000826195"/>
    </source>
</evidence>
<protein>
    <recommendedName>
        <fullName evidence="4">BEN domain-containing protein</fullName>
    </recommendedName>
</protein>
<accession>A0AAV7IRS1</accession>
<name>A0AAV7IRS1_COTGL</name>